<feature type="domain" description="Xrn1 helical" evidence="7">
    <location>
        <begin position="797"/>
        <end position="910"/>
    </location>
</feature>
<evidence type="ECO:0000256" key="5">
    <source>
        <dbReference type="SAM" id="MobiDB-lite"/>
    </source>
</evidence>
<keyword evidence="8" id="KW-1185">Reference proteome</keyword>
<evidence type="ECO:0000256" key="3">
    <source>
        <dbReference type="ARBA" id="ARBA00022839"/>
    </source>
</evidence>
<feature type="domain" description="Xrn1 helical" evidence="7">
    <location>
        <begin position="627"/>
        <end position="690"/>
    </location>
</feature>
<dbReference type="PANTHER" id="PTHR12341:SF41">
    <property type="entry name" value="5'-3' EXORIBONUCLEASE 2"/>
    <property type="match status" value="1"/>
</dbReference>
<feature type="compositionally biased region" description="Low complexity" evidence="5">
    <location>
        <begin position="1083"/>
        <end position="1093"/>
    </location>
</feature>
<organism evidence="8 9">
    <name type="scientific">Cyclospora cayetanensis</name>
    <dbReference type="NCBI Taxonomy" id="88456"/>
    <lineage>
        <taxon>Eukaryota</taxon>
        <taxon>Sar</taxon>
        <taxon>Alveolata</taxon>
        <taxon>Apicomplexa</taxon>
        <taxon>Conoidasida</taxon>
        <taxon>Coccidia</taxon>
        <taxon>Eucoccidiorida</taxon>
        <taxon>Eimeriorina</taxon>
        <taxon>Eimeriidae</taxon>
        <taxon>Cyclospora</taxon>
    </lineage>
</organism>
<dbReference type="Pfam" id="PF03159">
    <property type="entry name" value="XRN_N"/>
    <property type="match status" value="1"/>
</dbReference>
<protein>
    <submittedName>
        <fullName evidence="9">5'-3' exoribonuclease 2</fullName>
    </submittedName>
</protein>
<evidence type="ECO:0000313" key="9">
    <source>
        <dbReference type="RefSeq" id="XP_026192104.1"/>
    </source>
</evidence>
<evidence type="ECO:0000259" key="7">
    <source>
        <dbReference type="Pfam" id="PF17846"/>
    </source>
</evidence>
<feature type="coiled-coil region" evidence="4">
    <location>
        <begin position="26"/>
        <end position="59"/>
    </location>
</feature>
<feature type="region of interest" description="Disordered" evidence="5">
    <location>
        <begin position="456"/>
        <end position="486"/>
    </location>
</feature>
<keyword evidence="3" id="KW-0269">Exonuclease</keyword>
<keyword evidence="1" id="KW-0540">Nuclease</keyword>
<feature type="domain" description="Xrn1 N-terminal" evidence="6">
    <location>
        <begin position="1"/>
        <end position="266"/>
    </location>
</feature>
<dbReference type="Gene3D" id="1.25.40.1050">
    <property type="match status" value="1"/>
</dbReference>
<evidence type="ECO:0000256" key="2">
    <source>
        <dbReference type="ARBA" id="ARBA00022801"/>
    </source>
</evidence>
<name>A0A6P6RX61_9EIME</name>
<dbReference type="GO" id="GO:0003723">
    <property type="term" value="F:RNA binding"/>
    <property type="evidence" value="ECO:0007669"/>
    <property type="project" value="TreeGrafter"/>
</dbReference>
<feature type="domain" description="Xrn1 helical" evidence="7">
    <location>
        <begin position="345"/>
        <end position="480"/>
    </location>
</feature>
<feature type="region of interest" description="Disordered" evidence="5">
    <location>
        <begin position="1179"/>
        <end position="1217"/>
    </location>
</feature>
<dbReference type="Pfam" id="PF17846">
    <property type="entry name" value="XRN_M"/>
    <property type="match status" value="3"/>
</dbReference>
<feature type="compositionally biased region" description="Basic and acidic residues" evidence="5">
    <location>
        <begin position="509"/>
        <end position="523"/>
    </location>
</feature>
<feature type="compositionally biased region" description="Basic and acidic residues" evidence="5">
    <location>
        <begin position="464"/>
        <end position="481"/>
    </location>
</feature>
<feature type="compositionally biased region" description="Basic and acidic residues" evidence="5">
    <location>
        <begin position="1208"/>
        <end position="1217"/>
    </location>
</feature>
<feature type="region of interest" description="Disordered" evidence="5">
    <location>
        <begin position="503"/>
        <end position="547"/>
    </location>
</feature>
<feature type="region of interest" description="Disordered" evidence="5">
    <location>
        <begin position="1044"/>
        <end position="1095"/>
    </location>
</feature>
<feature type="region of interest" description="Disordered" evidence="5">
    <location>
        <begin position="716"/>
        <end position="746"/>
    </location>
</feature>
<gene>
    <name evidence="9" type="primary">LOC34623703</name>
</gene>
<dbReference type="GO" id="GO:0004534">
    <property type="term" value="F:5'-3' RNA exonuclease activity"/>
    <property type="evidence" value="ECO:0007669"/>
    <property type="project" value="TreeGrafter"/>
</dbReference>
<evidence type="ECO:0000313" key="8">
    <source>
        <dbReference type="Proteomes" id="UP000515125"/>
    </source>
</evidence>
<sequence length="1293" mass="144402">MGVPTFYRWLSCRYPRVVVDVGPHHAADAVREREEALRKEEAQREEKRGDEEIKRLAEEQGRYDCLYLDMNGIIHPCCHSDDGLSPPSEDDMFKAIFLYVDRLVEIVQPRLLLYLAIDGVAPRAKMNQQRIRRFKAAKDIEEEQEAYEALKQQFIEEGRAVPNPKQKWDSNCITPGTPFMDRLARSLRYYIADRLASHPLFRNLQVVFSDANVPGEGEHKIVEFIREQRKLSHYPPNLRHVLHGADADLIMLGLATHEAHFFILREAVIERPPPPKEGLLDAAAAEGAAAGETVVHKREREDFEEAEEAMKRELEVKASWKPLQMIQLPVLREYIQHELCDNGRYNAERVIDDFVFLCFLCGNDFLPHLPHQSIQRGSIDSLLEVYVHLRPHVLTGYLTDGGRVDLKNLEAFLCAFAKVEDELIKRELTRKERLREKHAFEQQKLLGAAGALEERHIQQQPHWQKQETHPAGKEIQPRREGLPSNEEVARRLKMQLLGEEVSGELSSAHVEDASKEDASRKADAAASPPPSASTEAEDAAGAPSAASLASAGTAAHLVDADSAPLAKRMKNPEGAAKGVASRSRWEEDVDLFKARMQAALSGCREVDMHALLHEGVDSGVGCRTRDRWRVEYYQEKFHLGALEEVAPFAASVSEVYIRGLQWVLLYYFEGCSSFDWFFPFHYAPLAVDVWEAVRLINSRKAQRKRQLAAEGRDEEALEGAKVRQGAYRRESSSSRGGTGEKRGGEGRSRGGFCFLSCSTRYVWGGRLQGQDGEYCCSLLVDACEARAEAAAFDLFPPSRPLKPVEQLMAVLPPFSANCLPEAHAKTMLSPLSSIADFYPTKCKYDPNGKRYQWQWVVLLPFIDKRRLLAVSKQLEKTLSPEEQRRNRLSEAEMHVHESHPLAAEMQQLTAARGRGLRLDEEPEWQQTEDERKLPRGVVGEGHIMIADSSGGFGGRLFCIESAYTPGMRIDSPVEGLSAVCCASRCCYISPPRIPLSRHLSSLLPGAVSLGPFLDKYDLEDESRKGRAFNGAAARRMVAFALGGVARQQPQQQQQPQHGWDGTSDGGSRSQNRGGPPCVISNHQRQQQQQQQQQLLHMQHFRGHLPPQLWRHPYGTASAPGVPVVQSAAFAAAAAAAPQHIIPVAVRLQQQLNPRGGPFQGGQAHAGGPPMYNQGTRWDAQVSGGGASHAPWGGASEYRSGPPGGPPHPPRDPRITGAETKRPVVAQCTFNEYRHATAHRASPRMRLQQHGKRVTQIIWGKTAESGAKGVRERKETQGAEKRTEQKMKRGTAAR</sequence>
<feature type="compositionally biased region" description="Basic and acidic residues" evidence="5">
    <location>
        <begin position="727"/>
        <end position="746"/>
    </location>
</feature>
<evidence type="ECO:0000256" key="1">
    <source>
        <dbReference type="ARBA" id="ARBA00022722"/>
    </source>
</evidence>
<dbReference type="RefSeq" id="XP_026192104.1">
    <property type="nucleotide sequence ID" value="XM_026336319.1"/>
</dbReference>
<reference evidence="9" key="1">
    <citation type="submission" date="2025-08" db="UniProtKB">
        <authorList>
            <consortium name="RefSeq"/>
        </authorList>
    </citation>
    <scope>IDENTIFICATION</scope>
</reference>
<dbReference type="PANTHER" id="PTHR12341">
    <property type="entry name" value="5'-&gt;3' EXORIBONUCLEASE"/>
    <property type="match status" value="1"/>
</dbReference>
<dbReference type="InterPro" id="IPR027073">
    <property type="entry name" value="5_3_exoribonuclease"/>
</dbReference>
<dbReference type="GeneID" id="34623703"/>
<keyword evidence="4" id="KW-0175">Coiled coil</keyword>
<dbReference type="OrthoDB" id="354823at2759"/>
<dbReference type="Gene3D" id="3.40.50.12390">
    <property type="match status" value="2"/>
</dbReference>
<feature type="compositionally biased region" description="Low complexity" evidence="5">
    <location>
        <begin position="1047"/>
        <end position="1056"/>
    </location>
</feature>
<feature type="compositionally biased region" description="Basic and acidic residues" evidence="5">
    <location>
        <begin position="1268"/>
        <end position="1286"/>
    </location>
</feature>
<dbReference type="GO" id="GO:0000956">
    <property type="term" value="P:nuclear-transcribed mRNA catabolic process"/>
    <property type="evidence" value="ECO:0007669"/>
    <property type="project" value="TreeGrafter"/>
</dbReference>
<proteinExistence type="predicted"/>
<accession>A0A6P6RX61</accession>
<dbReference type="Proteomes" id="UP000515125">
    <property type="component" value="Unplaced"/>
</dbReference>
<dbReference type="InterPro" id="IPR041412">
    <property type="entry name" value="Xrn1_helical"/>
</dbReference>
<feature type="region of interest" description="Disordered" evidence="5">
    <location>
        <begin position="1256"/>
        <end position="1293"/>
    </location>
</feature>
<dbReference type="GO" id="GO:0005634">
    <property type="term" value="C:nucleus"/>
    <property type="evidence" value="ECO:0007669"/>
    <property type="project" value="TreeGrafter"/>
</dbReference>
<dbReference type="InterPro" id="IPR004859">
    <property type="entry name" value="Xrn1_N"/>
</dbReference>
<evidence type="ECO:0000259" key="6">
    <source>
        <dbReference type="Pfam" id="PF03159"/>
    </source>
</evidence>
<evidence type="ECO:0000256" key="4">
    <source>
        <dbReference type="SAM" id="Coils"/>
    </source>
</evidence>
<dbReference type="CDD" id="cd18673">
    <property type="entry name" value="PIN_XRN1-2-like"/>
    <property type="match status" value="1"/>
</dbReference>
<keyword evidence="2" id="KW-0378">Hydrolase</keyword>